<keyword evidence="1" id="KW-0521">NADP</keyword>
<evidence type="ECO:0000313" key="5">
    <source>
        <dbReference type="Proteomes" id="UP000829685"/>
    </source>
</evidence>
<evidence type="ECO:0000259" key="3">
    <source>
        <dbReference type="Pfam" id="PF05368"/>
    </source>
</evidence>
<sequence length="138" mass="15107">MGDQDALIAAMENIDVVISLVGHEGIQPQYNLIDAITHTNVKLFIPSDLAYRSEEPDLRVRVREAKDKIEQAARDAGIPTTVILPGNLVESSVTVGRESPMMQFSEAFGIDPWLVSGCLAAISLETDQNSQESPRENE</sequence>
<evidence type="ECO:0000256" key="2">
    <source>
        <dbReference type="ARBA" id="ARBA00023002"/>
    </source>
</evidence>
<dbReference type="Gene3D" id="3.40.50.720">
    <property type="entry name" value="NAD(P)-binding Rossmann-like Domain"/>
    <property type="match status" value="1"/>
</dbReference>
<dbReference type="EMBL" id="JAFIMR010000069">
    <property type="protein sequence ID" value="KAI1850498.1"/>
    <property type="molecule type" value="Genomic_DNA"/>
</dbReference>
<name>A0A9P9W8F6_9PEZI</name>
<dbReference type="SUPFAM" id="SSF51735">
    <property type="entry name" value="NAD(P)-binding Rossmann-fold domains"/>
    <property type="match status" value="1"/>
</dbReference>
<dbReference type="InterPro" id="IPR051609">
    <property type="entry name" value="NmrA/Isoflavone_reductase-like"/>
</dbReference>
<dbReference type="Proteomes" id="UP000829685">
    <property type="component" value="Unassembled WGS sequence"/>
</dbReference>
<feature type="domain" description="NmrA-like" evidence="3">
    <location>
        <begin position="2"/>
        <end position="91"/>
    </location>
</feature>
<gene>
    <name evidence="4" type="ORF">JX265_013390</name>
</gene>
<comment type="caution">
    <text evidence="4">The sequence shown here is derived from an EMBL/GenBank/DDBJ whole genome shotgun (WGS) entry which is preliminary data.</text>
</comment>
<dbReference type="Pfam" id="PF05368">
    <property type="entry name" value="NmrA"/>
    <property type="match status" value="1"/>
</dbReference>
<reference evidence="4" key="1">
    <citation type="submission" date="2021-03" db="EMBL/GenBank/DDBJ databases">
        <title>Revisited historic fungal species revealed as producer of novel bioactive compounds through whole genome sequencing and comparative genomics.</title>
        <authorList>
            <person name="Vignolle G.A."/>
            <person name="Hochenegger N."/>
            <person name="Mach R.L."/>
            <person name="Mach-Aigner A.R."/>
            <person name="Javad Rahimi M."/>
            <person name="Salim K.A."/>
            <person name="Chan C.M."/>
            <person name="Lim L.B.L."/>
            <person name="Cai F."/>
            <person name="Druzhinina I.S."/>
            <person name="U'Ren J.M."/>
            <person name="Derntl C."/>
        </authorList>
    </citation>
    <scope>NUCLEOTIDE SEQUENCE</scope>
    <source>
        <strain evidence="4">TUCIM 5799</strain>
    </source>
</reference>
<organism evidence="4 5">
    <name type="scientific">Neoarthrinium moseri</name>
    <dbReference type="NCBI Taxonomy" id="1658444"/>
    <lineage>
        <taxon>Eukaryota</taxon>
        <taxon>Fungi</taxon>
        <taxon>Dikarya</taxon>
        <taxon>Ascomycota</taxon>
        <taxon>Pezizomycotina</taxon>
        <taxon>Sordariomycetes</taxon>
        <taxon>Xylariomycetidae</taxon>
        <taxon>Amphisphaeriales</taxon>
        <taxon>Apiosporaceae</taxon>
        <taxon>Neoarthrinium</taxon>
    </lineage>
</organism>
<dbReference type="InterPro" id="IPR008030">
    <property type="entry name" value="NmrA-like"/>
</dbReference>
<dbReference type="PANTHER" id="PTHR47706">
    <property type="entry name" value="NMRA-LIKE FAMILY PROTEIN"/>
    <property type="match status" value="1"/>
</dbReference>
<proteinExistence type="predicted"/>
<accession>A0A9P9W8F6</accession>
<dbReference type="GO" id="GO:0016491">
    <property type="term" value="F:oxidoreductase activity"/>
    <property type="evidence" value="ECO:0007669"/>
    <property type="project" value="UniProtKB-KW"/>
</dbReference>
<keyword evidence="2" id="KW-0560">Oxidoreductase</keyword>
<protein>
    <recommendedName>
        <fullName evidence="3">NmrA-like domain-containing protein</fullName>
    </recommendedName>
</protein>
<keyword evidence="5" id="KW-1185">Reference proteome</keyword>
<dbReference type="PANTHER" id="PTHR47706:SF9">
    <property type="entry name" value="NMRA-LIKE DOMAIN-CONTAINING PROTEIN-RELATED"/>
    <property type="match status" value="1"/>
</dbReference>
<evidence type="ECO:0000313" key="4">
    <source>
        <dbReference type="EMBL" id="KAI1850498.1"/>
    </source>
</evidence>
<evidence type="ECO:0000256" key="1">
    <source>
        <dbReference type="ARBA" id="ARBA00022857"/>
    </source>
</evidence>
<dbReference type="AlphaFoldDB" id="A0A9P9W8F6"/>
<dbReference type="InterPro" id="IPR036291">
    <property type="entry name" value="NAD(P)-bd_dom_sf"/>
</dbReference>